<evidence type="ECO:0000256" key="6">
    <source>
        <dbReference type="ARBA" id="ARBA00022676"/>
    </source>
</evidence>
<dbReference type="InterPro" id="IPR023195">
    <property type="entry name" value="Nict_dMeBzImd_PRibTrfase_N"/>
</dbReference>
<dbReference type="EC" id="2.4.2.21" evidence="3"/>
<dbReference type="PANTHER" id="PTHR43463:SF1">
    <property type="entry name" value="NICOTINATE-NUCLEOTIDE--DIMETHYLBENZIMIDAZOLE PHOSPHORIBOSYLTRANSFERASE"/>
    <property type="match status" value="1"/>
</dbReference>
<dbReference type="Gene3D" id="1.10.1610.10">
    <property type="match status" value="1"/>
</dbReference>
<dbReference type="Proteomes" id="UP000293433">
    <property type="component" value="Unassembled WGS sequence"/>
</dbReference>
<dbReference type="OrthoDB" id="8882971at2"/>
<keyword evidence="7 10" id="KW-0808">Transferase</keyword>
<dbReference type="EMBL" id="SGWV01000010">
    <property type="protein sequence ID" value="RZS53076.1"/>
    <property type="molecule type" value="Genomic_DNA"/>
</dbReference>
<comment type="similarity">
    <text evidence="2">Belongs to the CobT family.</text>
</comment>
<dbReference type="GO" id="GO:0009236">
    <property type="term" value="P:cobalamin biosynthetic process"/>
    <property type="evidence" value="ECO:0007669"/>
    <property type="project" value="UniProtKB-KW"/>
</dbReference>
<keyword evidence="5" id="KW-0169">Cobalamin biosynthesis</keyword>
<proteinExistence type="inferred from homology"/>
<dbReference type="Gene3D" id="3.40.50.10210">
    <property type="match status" value="1"/>
</dbReference>
<keyword evidence="6 10" id="KW-0328">Glycosyltransferase</keyword>
<keyword evidence="11" id="KW-1185">Reference proteome</keyword>
<accession>A0A4Q7LF26</accession>
<dbReference type="AlphaFoldDB" id="A0A4Q7LF26"/>
<evidence type="ECO:0000256" key="3">
    <source>
        <dbReference type="ARBA" id="ARBA00011991"/>
    </source>
</evidence>
<evidence type="ECO:0000256" key="5">
    <source>
        <dbReference type="ARBA" id="ARBA00022573"/>
    </source>
</evidence>
<evidence type="ECO:0000256" key="8">
    <source>
        <dbReference type="ARBA" id="ARBA00030686"/>
    </source>
</evidence>
<dbReference type="InterPro" id="IPR036087">
    <property type="entry name" value="Nict_dMeBzImd_PRibTrfase_sf"/>
</dbReference>
<dbReference type="UniPathway" id="UPA00061">
    <property type="reaction ID" value="UER00516"/>
</dbReference>
<organism evidence="10 11">
    <name type="scientific">Sphaerotilus mobilis</name>
    <dbReference type="NCBI Taxonomy" id="47994"/>
    <lineage>
        <taxon>Bacteria</taxon>
        <taxon>Pseudomonadati</taxon>
        <taxon>Pseudomonadota</taxon>
        <taxon>Betaproteobacteria</taxon>
        <taxon>Burkholderiales</taxon>
        <taxon>Sphaerotilaceae</taxon>
        <taxon>Sphaerotilus</taxon>
    </lineage>
</organism>
<dbReference type="SUPFAM" id="SSF52733">
    <property type="entry name" value="Nicotinate mononucleotide:5,6-dimethylbenzimidazole phosphoribosyltransferase (CobT)"/>
    <property type="match status" value="1"/>
</dbReference>
<evidence type="ECO:0000256" key="9">
    <source>
        <dbReference type="ARBA" id="ARBA00047340"/>
    </source>
</evidence>
<comment type="pathway">
    <text evidence="1">Nucleoside biosynthesis; alpha-ribazole biosynthesis; alpha-ribazole from 5,6-dimethylbenzimidazole: step 1/2.</text>
</comment>
<protein>
    <recommendedName>
        <fullName evidence="4">Nicotinate-nucleotide--dimethylbenzimidazole phosphoribosyltransferase</fullName>
        <ecNumber evidence="3">2.4.2.21</ecNumber>
    </recommendedName>
    <alternativeName>
        <fullName evidence="8">N(1)-alpha-phosphoribosyltransferase</fullName>
    </alternativeName>
</protein>
<dbReference type="CDD" id="cd02439">
    <property type="entry name" value="DMB-PRT_CobT"/>
    <property type="match status" value="1"/>
</dbReference>
<evidence type="ECO:0000256" key="2">
    <source>
        <dbReference type="ARBA" id="ARBA00007110"/>
    </source>
</evidence>
<comment type="caution">
    <text evidence="10">The sequence shown here is derived from an EMBL/GenBank/DDBJ whole genome shotgun (WGS) entry which is preliminary data.</text>
</comment>
<dbReference type="InterPro" id="IPR003200">
    <property type="entry name" value="Nict_dMeBzImd_PRibTrfase"/>
</dbReference>
<reference evidence="10 11" key="1">
    <citation type="submission" date="2019-02" db="EMBL/GenBank/DDBJ databases">
        <title>Genomic Encyclopedia of Type Strains, Phase IV (KMG-IV): sequencing the most valuable type-strain genomes for metagenomic binning, comparative biology and taxonomic classification.</title>
        <authorList>
            <person name="Goeker M."/>
        </authorList>
    </citation>
    <scope>NUCLEOTIDE SEQUENCE [LARGE SCALE GENOMIC DNA]</scope>
    <source>
        <strain evidence="10 11">DSM 10617</strain>
    </source>
</reference>
<dbReference type="Pfam" id="PF02277">
    <property type="entry name" value="DBI_PRT"/>
    <property type="match status" value="1"/>
</dbReference>
<evidence type="ECO:0000313" key="10">
    <source>
        <dbReference type="EMBL" id="RZS53076.1"/>
    </source>
</evidence>
<evidence type="ECO:0000256" key="1">
    <source>
        <dbReference type="ARBA" id="ARBA00005049"/>
    </source>
</evidence>
<dbReference type="RefSeq" id="WP_130482547.1">
    <property type="nucleotide sequence ID" value="NZ_SGWV01000010.1"/>
</dbReference>
<sequence>MFTETTPLVAPTQRPSLEQALRLKLQRRSALGGHMGELEPLAVRLGLIQNALRPRLRQPQLLVFAGDHGLAVDVSSPQHRSTAQTVDDIVNNRVPLPVLAHRQGLTLNVVDGGLTTPLRIQPGVMARKIAHGTRNCRVAQAMTLDQLNAAIRAGMEIADALPGNVLGCAGLGVGSVEAAALLISRITGMQLRTILNAGDRMPSMTLEHLMVVLQAAQSRHGQVEDPVEALAAFGGFETAMMVGALLKAAEKRHLILIDGIVACAALIVATHIAGPVADYCVFCRSTDHAGLDAVLGGFKSTALLTLGMDSLDGTGIAVSWPLVASAASLLSDVTDGPEPVTLTEEAADVVLQAAVRDFINLPER</sequence>
<gene>
    <name evidence="10" type="ORF">EV685_2699</name>
</gene>
<evidence type="ECO:0000313" key="11">
    <source>
        <dbReference type="Proteomes" id="UP000293433"/>
    </source>
</evidence>
<name>A0A4Q7LF26_9BURK</name>
<dbReference type="GO" id="GO:0008939">
    <property type="term" value="F:nicotinate-nucleotide-dimethylbenzimidazole phosphoribosyltransferase activity"/>
    <property type="evidence" value="ECO:0007669"/>
    <property type="project" value="UniProtKB-EC"/>
</dbReference>
<evidence type="ECO:0000256" key="7">
    <source>
        <dbReference type="ARBA" id="ARBA00022679"/>
    </source>
</evidence>
<dbReference type="PANTHER" id="PTHR43463">
    <property type="entry name" value="NICOTINATE-NUCLEOTIDE--DIMETHYLBENZIMIDAZOLE PHOSPHORIBOSYLTRANSFERASE"/>
    <property type="match status" value="1"/>
</dbReference>
<evidence type="ECO:0000256" key="4">
    <source>
        <dbReference type="ARBA" id="ARBA00015486"/>
    </source>
</evidence>
<comment type="catalytic activity">
    <reaction evidence="9">
        <text>5,6-dimethylbenzimidazole + nicotinate beta-D-ribonucleotide = alpha-ribazole 5'-phosphate + nicotinate + H(+)</text>
        <dbReference type="Rhea" id="RHEA:11196"/>
        <dbReference type="ChEBI" id="CHEBI:15378"/>
        <dbReference type="ChEBI" id="CHEBI:15890"/>
        <dbReference type="ChEBI" id="CHEBI:32544"/>
        <dbReference type="ChEBI" id="CHEBI:57502"/>
        <dbReference type="ChEBI" id="CHEBI:57918"/>
        <dbReference type="EC" id="2.4.2.21"/>
    </reaction>
</comment>